<keyword evidence="7" id="KW-0131">Cell cycle</keyword>
<dbReference type="SUPFAM" id="SSF52540">
    <property type="entry name" value="P-loop containing nucleoside triphosphate hydrolases"/>
    <property type="match status" value="1"/>
</dbReference>
<feature type="compositionally biased region" description="Basic and acidic residues" evidence="3">
    <location>
        <begin position="1"/>
        <end position="14"/>
    </location>
</feature>
<dbReference type="GO" id="GO:0051301">
    <property type="term" value="P:cell division"/>
    <property type="evidence" value="ECO:0007669"/>
    <property type="project" value="UniProtKB-KW"/>
</dbReference>
<keyword evidence="4" id="KW-1133">Transmembrane helix</keyword>
<name>X6NIF1_RETFI</name>
<dbReference type="Pfam" id="PF02933">
    <property type="entry name" value="CDC48_2"/>
    <property type="match status" value="1"/>
</dbReference>
<dbReference type="InterPro" id="IPR027417">
    <property type="entry name" value="P-loop_NTPase"/>
</dbReference>
<dbReference type="GO" id="GO:0005524">
    <property type="term" value="F:ATP binding"/>
    <property type="evidence" value="ECO:0007669"/>
    <property type="project" value="UniProtKB-KW"/>
</dbReference>
<dbReference type="InterPro" id="IPR029067">
    <property type="entry name" value="CDC48_domain_2-like_sf"/>
</dbReference>
<comment type="caution">
    <text evidence="7">The sequence shown here is derived from an EMBL/GenBank/DDBJ whole genome shotgun (WGS) entry which is preliminary data.</text>
</comment>
<dbReference type="InterPro" id="IPR003959">
    <property type="entry name" value="ATPase_AAA_core"/>
</dbReference>
<dbReference type="Gene3D" id="3.10.330.10">
    <property type="match status" value="1"/>
</dbReference>
<dbReference type="PANTHER" id="PTHR23073">
    <property type="entry name" value="26S PROTEASOME REGULATORY SUBUNIT"/>
    <property type="match status" value="1"/>
</dbReference>
<evidence type="ECO:0000256" key="4">
    <source>
        <dbReference type="SAM" id="Phobius"/>
    </source>
</evidence>
<protein>
    <submittedName>
        <fullName evidence="7">Cell division cycle protein</fullName>
    </submittedName>
</protein>
<evidence type="ECO:0000313" key="8">
    <source>
        <dbReference type="Proteomes" id="UP000023152"/>
    </source>
</evidence>
<dbReference type="InterPro" id="IPR050221">
    <property type="entry name" value="26S_Proteasome_ATPase"/>
</dbReference>
<feature type="domain" description="CDC48 N-terminal subdomain" evidence="6">
    <location>
        <begin position="52"/>
        <end position="127"/>
    </location>
</feature>
<keyword evidence="4" id="KW-0812">Transmembrane</keyword>
<feature type="compositionally biased region" description="Basic and acidic residues" evidence="3">
    <location>
        <begin position="21"/>
        <end position="34"/>
    </location>
</feature>
<dbReference type="SMART" id="SM01072">
    <property type="entry name" value="CDC48_2"/>
    <property type="match status" value="1"/>
</dbReference>
<dbReference type="SUPFAM" id="SSF54585">
    <property type="entry name" value="Cdc48 domain 2-like"/>
    <property type="match status" value="2"/>
</dbReference>
<keyword evidence="2" id="KW-0067">ATP-binding</keyword>
<feature type="transmembrane region" description="Helical" evidence="4">
    <location>
        <begin position="325"/>
        <end position="343"/>
    </location>
</feature>
<dbReference type="Gene3D" id="3.40.50.300">
    <property type="entry name" value="P-loop containing nucleotide triphosphate hydrolases"/>
    <property type="match status" value="1"/>
</dbReference>
<dbReference type="InterPro" id="IPR004201">
    <property type="entry name" value="Cdc48_dom2"/>
</dbReference>
<organism evidence="7 8">
    <name type="scientific">Reticulomyxa filosa</name>
    <dbReference type="NCBI Taxonomy" id="46433"/>
    <lineage>
        <taxon>Eukaryota</taxon>
        <taxon>Sar</taxon>
        <taxon>Rhizaria</taxon>
        <taxon>Retaria</taxon>
        <taxon>Foraminifera</taxon>
        <taxon>Monothalamids</taxon>
        <taxon>Reticulomyxidae</taxon>
        <taxon>Reticulomyxa</taxon>
    </lineage>
</organism>
<dbReference type="Pfam" id="PF02359">
    <property type="entry name" value="CDC48_N"/>
    <property type="match status" value="1"/>
</dbReference>
<dbReference type="SMART" id="SM01073">
    <property type="entry name" value="CDC48_N"/>
    <property type="match status" value="1"/>
</dbReference>
<dbReference type="FunFam" id="3.40.50.300:FF:002861">
    <property type="entry name" value="Cell division control protein 48 homolog E"/>
    <property type="match status" value="1"/>
</dbReference>
<keyword evidence="8" id="KW-1185">Reference proteome</keyword>
<proteinExistence type="predicted"/>
<dbReference type="FunFam" id="3.10.330.10:FF:000001">
    <property type="entry name" value="Cell division control 48"/>
    <property type="match status" value="1"/>
</dbReference>
<dbReference type="Gene3D" id="2.40.40.20">
    <property type="match status" value="1"/>
</dbReference>
<keyword evidence="4" id="KW-0472">Membrane</keyword>
<accession>X6NIF1</accession>
<dbReference type="InterPro" id="IPR003338">
    <property type="entry name" value="CDC4_N-term_subdom"/>
</dbReference>
<feature type="domain" description="CDC48" evidence="5">
    <location>
        <begin position="144"/>
        <end position="237"/>
    </location>
</feature>
<evidence type="ECO:0000256" key="2">
    <source>
        <dbReference type="ARBA" id="ARBA00022840"/>
    </source>
</evidence>
<dbReference type="OrthoDB" id="429235at2759"/>
<reference evidence="7 8" key="1">
    <citation type="journal article" date="2013" name="Curr. Biol.">
        <title>The Genome of the Foraminiferan Reticulomyxa filosa.</title>
        <authorList>
            <person name="Glockner G."/>
            <person name="Hulsmann N."/>
            <person name="Schleicher M."/>
            <person name="Noegel A.A."/>
            <person name="Eichinger L."/>
            <person name="Gallinger C."/>
            <person name="Pawlowski J."/>
            <person name="Sierra R."/>
            <person name="Euteneuer U."/>
            <person name="Pillet L."/>
            <person name="Moustafa A."/>
            <person name="Platzer M."/>
            <person name="Groth M."/>
            <person name="Szafranski K."/>
            <person name="Schliwa M."/>
        </authorList>
    </citation>
    <scope>NUCLEOTIDE SEQUENCE [LARGE SCALE GENOMIC DNA]</scope>
</reference>
<keyword evidence="1" id="KW-0547">Nucleotide-binding</keyword>
<dbReference type="Proteomes" id="UP000023152">
    <property type="component" value="Unassembled WGS sequence"/>
</dbReference>
<dbReference type="Pfam" id="PF00004">
    <property type="entry name" value="AAA"/>
    <property type="match status" value="1"/>
</dbReference>
<keyword evidence="7" id="KW-0132">Cell division</keyword>
<sequence length="356" mass="41126">MKPDKDKMDVDETSKTPLLGKDADKNDQEDTEKKKKEITEPYVCSYFYFKKKMVICEKKKNLFLIVQLQLFRGDSVLIKGKKRHETVCIALANEKTDDGKIRMNRVVRKNLRVKLGDVVSLHSAGEVKYGHRIHVLPFEDSVEGITGDLFETYLKPYFQDSYRPVKKGDYFLVRGGFRPVEFKKCAITARGIFFPYTNIPPFFFIVVEVEVKDSPDEDVCIVAPETLIHCDGEPIKREEEEGKDEVGYDDIGGNMKQIYKRREILKLYFYFNYALMMMREMIELPLRHPQIFRNLGVKPPRGVLLHGPPGTGKTLLAKAVANETGAFFFLINGVLCVCFVRLLHAQFKRNFFPIQK</sequence>
<dbReference type="InterPro" id="IPR009010">
    <property type="entry name" value="Asp_de-COase-like_dom_sf"/>
</dbReference>
<feature type="region of interest" description="Disordered" evidence="3">
    <location>
        <begin position="1"/>
        <end position="34"/>
    </location>
</feature>
<evidence type="ECO:0000313" key="7">
    <source>
        <dbReference type="EMBL" id="ETO25489.1"/>
    </source>
</evidence>
<evidence type="ECO:0000256" key="1">
    <source>
        <dbReference type="ARBA" id="ARBA00022741"/>
    </source>
</evidence>
<dbReference type="OMA" id="CKEPRIR"/>
<gene>
    <name evidence="7" type="ORF">RFI_11650</name>
</gene>
<dbReference type="GO" id="GO:0016887">
    <property type="term" value="F:ATP hydrolysis activity"/>
    <property type="evidence" value="ECO:0007669"/>
    <property type="project" value="InterPro"/>
</dbReference>
<dbReference type="EMBL" id="ASPP01008495">
    <property type="protein sequence ID" value="ETO25489.1"/>
    <property type="molecule type" value="Genomic_DNA"/>
</dbReference>
<dbReference type="SUPFAM" id="SSF50692">
    <property type="entry name" value="ADC-like"/>
    <property type="match status" value="1"/>
</dbReference>
<evidence type="ECO:0000256" key="3">
    <source>
        <dbReference type="SAM" id="MobiDB-lite"/>
    </source>
</evidence>
<evidence type="ECO:0000259" key="6">
    <source>
        <dbReference type="SMART" id="SM01073"/>
    </source>
</evidence>
<evidence type="ECO:0000259" key="5">
    <source>
        <dbReference type="SMART" id="SM01072"/>
    </source>
</evidence>
<dbReference type="FunFam" id="2.40.40.20:FF:000003">
    <property type="entry name" value="Transitional endoplasmic reticulum ATPase"/>
    <property type="match status" value="1"/>
</dbReference>
<dbReference type="AlphaFoldDB" id="X6NIF1"/>